<reference evidence="1 2" key="1">
    <citation type="submission" date="2019-02" db="EMBL/GenBank/DDBJ databases">
        <title>Pedobacter sp. RP-1-13 sp. nov., isolated from Arctic soil.</title>
        <authorList>
            <person name="Dahal R.H."/>
        </authorList>
    </citation>
    <scope>NUCLEOTIDE SEQUENCE [LARGE SCALE GENOMIC DNA]</scope>
    <source>
        <strain evidence="1 2">RP-1-13</strain>
    </source>
</reference>
<keyword evidence="2" id="KW-1185">Reference proteome</keyword>
<protein>
    <submittedName>
        <fullName evidence="1">Uncharacterized protein</fullName>
    </submittedName>
</protein>
<sequence>MSQFLTKPIADAVCTAIVLGYASKNSNTIFQYMSAVDEKDSYDKVKVVFEKLGVNVSVSQSATVQEFGYIIATTPRASTIPAIAAMTDQYSNYIKRLTDAANAAAPPPYGAYIGGMSTVNQCFIVGPSNLELYKPAYRAPDQQVAEAYGKAVEFTNSALTAIETIGKPLPIKGYNINLVNTIPKISQKYVVGQLFKSYHGMIQAMSLYSTTIDNNSFIFEIALGKNTQKVSACFPCCAFMTANGKPPTSTHLGKGDNWGIPKSSNMMLQQAWAAKIKEWYLAGKQLMMAKEQLKNTFVEFGKENRENDIPGIFLEALTFEGKFTDRINNTLLGKV</sequence>
<proteinExistence type="predicted"/>
<comment type="caution">
    <text evidence="1">The sequence shown here is derived from an EMBL/GenBank/DDBJ whole genome shotgun (WGS) entry which is preliminary data.</text>
</comment>
<organism evidence="1 2">
    <name type="scientific">Pedobacter frigiditerrae</name>
    <dbReference type="NCBI Taxonomy" id="2530452"/>
    <lineage>
        <taxon>Bacteria</taxon>
        <taxon>Pseudomonadati</taxon>
        <taxon>Bacteroidota</taxon>
        <taxon>Sphingobacteriia</taxon>
        <taxon>Sphingobacteriales</taxon>
        <taxon>Sphingobacteriaceae</taxon>
        <taxon>Pedobacter</taxon>
    </lineage>
</organism>
<name>A0A4R0MV40_9SPHI</name>
<gene>
    <name evidence="1" type="ORF">EZ428_12290</name>
</gene>
<evidence type="ECO:0000313" key="1">
    <source>
        <dbReference type="EMBL" id="TCC90062.1"/>
    </source>
</evidence>
<accession>A0A4R0MV40</accession>
<evidence type="ECO:0000313" key="2">
    <source>
        <dbReference type="Proteomes" id="UP000292884"/>
    </source>
</evidence>
<dbReference type="AlphaFoldDB" id="A0A4R0MV40"/>
<dbReference type="RefSeq" id="WP_131553465.1">
    <property type="nucleotide sequence ID" value="NZ_SJSK01000003.1"/>
</dbReference>
<dbReference type="EMBL" id="SJSK01000003">
    <property type="protein sequence ID" value="TCC90062.1"/>
    <property type="molecule type" value="Genomic_DNA"/>
</dbReference>
<dbReference type="Proteomes" id="UP000292884">
    <property type="component" value="Unassembled WGS sequence"/>
</dbReference>
<dbReference type="OrthoDB" id="6058061at2"/>